<sequence>MTSSSGFRPPGPLGRGARGVALAFLVSGTVHLVRPRVFEPIVPRALPARPVVLWSGVAELACAVGMLTPRTRRPAGLVSAALLVVVFPANVQMAVDSVGAARRRPTRGRLARAGITVARLPLQWPLVRWAAGAGR</sequence>
<keyword evidence="2" id="KW-1185">Reference proteome</keyword>
<evidence type="ECO:0000313" key="2">
    <source>
        <dbReference type="Proteomes" id="UP000722125"/>
    </source>
</evidence>
<dbReference type="Proteomes" id="UP000722125">
    <property type="component" value="Unassembled WGS sequence"/>
</dbReference>
<dbReference type="InterPro" id="IPR025695">
    <property type="entry name" value="DoxX-like"/>
</dbReference>
<proteinExistence type="predicted"/>
<dbReference type="PANTHER" id="PTHR36974:SF1">
    <property type="entry name" value="DOXX FAMILY MEMBRANE PROTEIN"/>
    <property type="match status" value="1"/>
</dbReference>
<dbReference type="PANTHER" id="PTHR36974">
    <property type="entry name" value="MEMBRANE PROTEIN-RELATED"/>
    <property type="match status" value="1"/>
</dbReference>
<comment type="caution">
    <text evidence="1">The sequence shown here is derived from an EMBL/GenBank/DDBJ whole genome shotgun (WGS) entry which is preliminary data.</text>
</comment>
<dbReference type="Pfam" id="PF13781">
    <property type="entry name" value="DoxX_3"/>
    <property type="match status" value="1"/>
</dbReference>
<protein>
    <submittedName>
        <fullName evidence="1">DoxX family protein</fullName>
    </submittedName>
</protein>
<organism evidence="1 2">
    <name type="scientific">Cellulomonas fulva</name>
    <dbReference type="NCBI Taxonomy" id="2835530"/>
    <lineage>
        <taxon>Bacteria</taxon>
        <taxon>Bacillati</taxon>
        <taxon>Actinomycetota</taxon>
        <taxon>Actinomycetes</taxon>
        <taxon>Micrococcales</taxon>
        <taxon>Cellulomonadaceae</taxon>
        <taxon>Cellulomonas</taxon>
    </lineage>
</organism>
<gene>
    <name evidence="1" type="ORF">KIN34_03285</name>
</gene>
<evidence type="ECO:0000313" key="1">
    <source>
        <dbReference type="EMBL" id="MBT0993309.1"/>
    </source>
</evidence>
<accession>A0ABS5TW19</accession>
<dbReference type="EMBL" id="JAHBOH010000001">
    <property type="protein sequence ID" value="MBT0993309.1"/>
    <property type="molecule type" value="Genomic_DNA"/>
</dbReference>
<reference evidence="1 2" key="1">
    <citation type="submission" date="2021-05" db="EMBL/GenBank/DDBJ databases">
        <title>Description of Cellulomonas sp. DKR-3 sp. nov.</title>
        <authorList>
            <person name="Dahal R.H."/>
            <person name="Chaudhary D.K."/>
        </authorList>
    </citation>
    <scope>NUCLEOTIDE SEQUENCE [LARGE SCALE GENOMIC DNA]</scope>
    <source>
        <strain evidence="1 2">DKR-3</strain>
    </source>
</reference>
<name>A0ABS5TW19_9CELL</name>
<dbReference type="RefSeq" id="WP_214346616.1">
    <property type="nucleotide sequence ID" value="NZ_JAHBOH010000001.1"/>
</dbReference>